<reference evidence="4 5" key="1">
    <citation type="submission" date="2011-11" db="EMBL/GenBank/DDBJ databases">
        <title>The Genome Sequence of Dialister succinatiphilus YIT 11850.</title>
        <authorList>
            <consortium name="The Broad Institute Genome Sequencing Platform"/>
            <person name="Earl A."/>
            <person name="Ward D."/>
            <person name="Feldgarden M."/>
            <person name="Gevers D."/>
            <person name="Morotomi M."/>
            <person name="Young S.K."/>
            <person name="Zeng Q."/>
            <person name="Gargeya S."/>
            <person name="Fitzgerald M."/>
            <person name="Haas B."/>
            <person name="Abouelleil A."/>
            <person name="Alvarado L."/>
            <person name="Arachchi H.M."/>
            <person name="Berlin A."/>
            <person name="Brown A."/>
            <person name="Chapman S.B."/>
            <person name="Dunbar C."/>
            <person name="Gearin G."/>
            <person name="Goldberg J."/>
            <person name="Griggs A."/>
            <person name="Gujja S."/>
            <person name="Heiman D."/>
            <person name="Howarth C."/>
            <person name="Lui A."/>
            <person name="MacDonald P.J.P."/>
            <person name="Montmayeur A."/>
            <person name="Murphy C."/>
            <person name="Neiman D."/>
            <person name="Pearson M."/>
            <person name="Priest M."/>
            <person name="Roberts A."/>
            <person name="Saif S."/>
            <person name="Shea T."/>
            <person name="Sisk P."/>
            <person name="Stolte C."/>
            <person name="Sykes S."/>
            <person name="Wortman J."/>
            <person name="Nusbaum C."/>
            <person name="Birren B."/>
        </authorList>
    </citation>
    <scope>NUCLEOTIDE SEQUENCE [LARGE SCALE GENOMIC DNA]</scope>
    <source>
        <strain evidence="4 5">YIT 11850</strain>
    </source>
</reference>
<dbReference type="RefSeq" id="WP_008859487.1">
    <property type="nucleotide sequence ID" value="NZ_JH591187.1"/>
</dbReference>
<evidence type="ECO:0000313" key="4">
    <source>
        <dbReference type="EMBL" id="EHO63088.1"/>
    </source>
</evidence>
<comment type="caution">
    <text evidence="4">The sequence shown here is derived from an EMBL/GenBank/DDBJ whole genome shotgun (WGS) entry which is preliminary data.</text>
</comment>
<dbReference type="AlphaFoldDB" id="H1D053"/>
<dbReference type="GO" id="GO:0003796">
    <property type="term" value="F:lysozyme activity"/>
    <property type="evidence" value="ECO:0007669"/>
    <property type="project" value="InterPro"/>
</dbReference>
<evidence type="ECO:0000256" key="1">
    <source>
        <dbReference type="ARBA" id="ARBA00010646"/>
    </source>
</evidence>
<evidence type="ECO:0000256" key="2">
    <source>
        <dbReference type="ARBA" id="ARBA00022801"/>
    </source>
</evidence>
<dbReference type="GO" id="GO:0016052">
    <property type="term" value="P:carbohydrate catabolic process"/>
    <property type="evidence" value="ECO:0007669"/>
    <property type="project" value="TreeGrafter"/>
</dbReference>
<dbReference type="STRING" id="742743.HMPREF9453_00991"/>
<dbReference type="PANTHER" id="PTHR34135">
    <property type="entry name" value="LYSOZYME"/>
    <property type="match status" value="1"/>
</dbReference>
<dbReference type="eggNOG" id="COG3757">
    <property type="taxonomic scope" value="Bacteria"/>
</dbReference>
<dbReference type="SUPFAM" id="SSF51445">
    <property type="entry name" value="(Trans)glycosidases"/>
    <property type="match status" value="1"/>
</dbReference>
<dbReference type="PANTHER" id="PTHR34135:SF2">
    <property type="entry name" value="LYSOZYME"/>
    <property type="match status" value="1"/>
</dbReference>
<keyword evidence="3" id="KW-0326">Glycosidase</keyword>
<dbReference type="GO" id="GO:0016998">
    <property type="term" value="P:cell wall macromolecule catabolic process"/>
    <property type="evidence" value="ECO:0007669"/>
    <property type="project" value="InterPro"/>
</dbReference>
<organism evidence="4 5">
    <name type="scientific">Dialister succinatiphilus YIT 11850</name>
    <dbReference type="NCBI Taxonomy" id="742743"/>
    <lineage>
        <taxon>Bacteria</taxon>
        <taxon>Bacillati</taxon>
        <taxon>Bacillota</taxon>
        <taxon>Negativicutes</taxon>
        <taxon>Veillonellales</taxon>
        <taxon>Veillonellaceae</taxon>
        <taxon>Dialister</taxon>
    </lineage>
</organism>
<comment type="similarity">
    <text evidence="1">Belongs to the glycosyl hydrolase 25 family.</text>
</comment>
<sequence length="195" mass="21966">MKWGIDVSEHNQPLSWQSLKKQGASFVIVRLGWGKGHLDSRFYEQVNGVLAAGLELGIYYYSYALTEEEAAEEARFTAAVLKDCGLSKDRLPAGCWLDMEDADGYKEKRGIAGREEITALCRAFLLEMEKEGYPDGLYSSYSWLEEKIHLPSLPKDTPLWCAQWGSTCSQPGARLWQFTSTLPLDGQLVDGDIMW</sequence>
<dbReference type="Proteomes" id="UP000003277">
    <property type="component" value="Unassembled WGS sequence"/>
</dbReference>
<name>H1D053_9FIRM</name>
<evidence type="ECO:0000256" key="3">
    <source>
        <dbReference type="ARBA" id="ARBA00023295"/>
    </source>
</evidence>
<dbReference type="PROSITE" id="PS51904">
    <property type="entry name" value="GLYCOSYL_HYDROL_F25_2"/>
    <property type="match status" value="1"/>
</dbReference>
<proteinExistence type="inferred from homology"/>
<accession>H1D053</accession>
<dbReference type="OrthoDB" id="9802228at2"/>
<keyword evidence="2" id="KW-0378">Hydrolase</keyword>
<keyword evidence="5" id="KW-1185">Reference proteome</keyword>
<dbReference type="PATRIC" id="fig|742743.3.peg.1016"/>
<dbReference type="GO" id="GO:0009253">
    <property type="term" value="P:peptidoglycan catabolic process"/>
    <property type="evidence" value="ECO:0007669"/>
    <property type="project" value="InterPro"/>
</dbReference>
<dbReference type="HOGENOM" id="CLU_044973_8_2_9"/>
<dbReference type="InterPro" id="IPR017853">
    <property type="entry name" value="GH"/>
</dbReference>
<dbReference type="Pfam" id="PF01183">
    <property type="entry name" value="Glyco_hydro_25"/>
    <property type="match status" value="1"/>
</dbReference>
<evidence type="ECO:0008006" key="6">
    <source>
        <dbReference type="Google" id="ProtNLM"/>
    </source>
</evidence>
<dbReference type="EMBL" id="ADLT01000023">
    <property type="protein sequence ID" value="EHO63088.1"/>
    <property type="molecule type" value="Genomic_DNA"/>
</dbReference>
<protein>
    <recommendedName>
        <fullName evidence="6">Lysozyme</fullName>
    </recommendedName>
</protein>
<gene>
    <name evidence="4" type="ORF">HMPREF9453_00991</name>
</gene>
<dbReference type="InterPro" id="IPR018077">
    <property type="entry name" value="Glyco_hydro_fam25_subgr"/>
</dbReference>
<dbReference type="InterPro" id="IPR002053">
    <property type="entry name" value="Glyco_hydro_25"/>
</dbReference>
<dbReference type="SMART" id="SM00641">
    <property type="entry name" value="Glyco_25"/>
    <property type="match status" value="1"/>
</dbReference>
<evidence type="ECO:0000313" key="5">
    <source>
        <dbReference type="Proteomes" id="UP000003277"/>
    </source>
</evidence>
<dbReference type="Gene3D" id="3.20.20.80">
    <property type="entry name" value="Glycosidases"/>
    <property type="match status" value="1"/>
</dbReference>